<keyword evidence="2" id="KW-1185">Reference proteome</keyword>
<name>A0ACB6ZB29_THEGA</name>
<dbReference type="EMBL" id="MU118045">
    <property type="protein sequence ID" value="KAF9646940.1"/>
    <property type="molecule type" value="Genomic_DNA"/>
</dbReference>
<proteinExistence type="predicted"/>
<evidence type="ECO:0000313" key="1">
    <source>
        <dbReference type="EMBL" id="KAF9646940.1"/>
    </source>
</evidence>
<reference evidence="1" key="2">
    <citation type="journal article" date="2020" name="Nat. Commun.">
        <title>Large-scale genome sequencing of mycorrhizal fungi provides insights into the early evolution of symbiotic traits.</title>
        <authorList>
            <person name="Miyauchi S."/>
            <person name="Kiss E."/>
            <person name="Kuo A."/>
            <person name="Drula E."/>
            <person name="Kohler A."/>
            <person name="Sanchez-Garcia M."/>
            <person name="Morin E."/>
            <person name="Andreopoulos B."/>
            <person name="Barry K.W."/>
            <person name="Bonito G."/>
            <person name="Buee M."/>
            <person name="Carver A."/>
            <person name="Chen C."/>
            <person name="Cichocki N."/>
            <person name="Clum A."/>
            <person name="Culley D."/>
            <person name="Crous P.W."/>
            <person name="Fauchery L."/>
            <person name="Girlanda M."/>
            <person name="Hayes R.D."/>
            <person name="Keri Z."/>
            <person name="LaButti K."/>
            <person name="Lipzen A."/>
            <person name="Lombard V."/>
            <person name="Magnuson J."/>
            <person name="Maillard F."/>
            <person name="Murat C."/>
            <person name="Nolan M."/>
            <person name="Ohm R.A."/>
            <person name="Pangilinan J."/>
            <person name="Pereira M.F."/>
            <person name="Perotto S."/>
            <person name="Peter M."/>
            <person name="Pfister S."/>
            <person name="Riley R."/>
            <person name="Sitrit Y."/>
            <person name="Stielow J.B."/>
            <person name="Szollosi G."/>
            <person name="Zifcakova L."/>
            <person name="Stursova M."/>
            <person name="Spatafora J.W."/>
            <person name="Tedersoo L."/>
            <person name="Vaario L.M."/>
            <person name="Yamada A."/>
            <person name="Yan M."/>
            <person name="Wang P."/>
            <person name="Xu J."/>
            <person name="Bruns T."/>
            <person name="Baldrian P."/>
            <person name="Vilgalys R."/>
            <person name="Dunand C."/>
            <person name="Henrissat B."/>
            <person name="Grigoriev I.V."/>
            <person name="Hibbett D."/>
            <person name="Nagy L.G."/>
            <person name="Martin F.M."/>
        </authorList>
    </citation>
    <scope>NUCLEOTIDE SEQUENCE</scope>
    <source>
        <strain evidence="1">P2</strain>
    </source>
</reference>
<accession>A0ACB6ZB29</accession>
<comment type="caution">
    <text evidence="1">The sequence shown here is derived from an EMBL/GenBank/DDBJ whole genome shotgun (WGS) entry which is preliminary data.</text>
</comment>
<organism evidence="1 2">
    <name type="scientific">Thelephora ganbajun</name>
    <name type="common">Ganba fungus</name>
    <dbReference type="NCBI Taxonomy" id="370292"/>
    <lineage>
        <taxon>Eukaryota</taxon>
        <taxon>Fungi</taxon>
        <taxon>Dikarya</taxon>
        <taxon>Basidiomycota</taxon>
        <taxon>Agaricomycotina</taxon>
        <taxon>Agaricomycetes</taxon>
        <taxon>Thelephorales</taxon>
        <taxon>Thelephoraceae</taxon>
        <taxon>Thelephora</taxon>
    </lineage>
</organism>
<gene>
    <name evidence="1" type="ORF">BDM02DRAFT_2864586</name>
</gene>
<reference evidence="1" key="1">
    <citation type="submission" date="2019-10" db="EMBL/GenBank/DDBJ databases">
        <authorList>
            <consortium name="DOE Joint Genome Institute"/>
            <person name="Kuo A."/>
            <person name="Miyauchi S."/>
            <person name="Kiss E."/>
            <person name="Drula E."/>
            <person name="Kohler A."/>
            <person name="Sanchez-Garcia M."/>
            <person name="Andreopoulos B."/>
            <person name="Barry K.W."/>
            <person name="Bonito G."/>
            <person name="Buee M."/>
            <person name="Carver A."/>
            <person name="Chen C."/>
            <person name="Cichocki N."/>
            <person name="Clum A."/>
            <person name="Culley D."/>
            <person name="Crous P.W."/>
            <person name="Fauchery L."/>
            <person name="Girlanda M."/>
            <person name="Hayes R."/>
            <person name="Keri Z."/>
            <person name="Labutti K."/>
            <person name="Lipzen A."/>
            <person name="Lombard V."/>
            <person name="Magnuson J."/>
            <person name="Maillard F."/>
            <person name="Morin E."/>
            <person name="Murat C."/>
            <person name="Nolan M."/>
            <person name="Ohm R."/>
            <person name="Pangilinan J."/>
            <person name="Pereira M."/>
            <person name="Perotto S."/>
            <person name="Peter M."/>
            <person name="Riley R."/>
            <person name="Sitrit Y."/>
            <person name="Stielow B."/>
            <person name="Szollosi G."/>
            <person name="Zifcakova L."/>
            <person name="Stursova M."/>
            <person name="Spatafora J.W."/>
            <person name="Tedersoo L."/>
            <person name="Vaario L.-M."/>
            <person name="Yamada A."/>
            <person name="Yan M."/>
            <person name="Wang P."/>
            <person name="Xu J."/>
            <person name="Bruns T."/>
            <person name="Baldrian P."/>
            <person name="Vilgalys R."/>
            <person name="Henrissat B."/>
            <person name="Grigoriev I.V."/>
            <person name="Hibbett D."/>
            <person name="Nagy L.G."/>
            <person name="Martin F.M."/>
        </authorList>
    </citation>
    <scope>NUCLEOTIDE SEQUENCE</scope>
    <source>
        <strain evidence="1">P2</strain>
    </source>
</reference>
<protein>
    <submittedName>
        <fullName evidence="1">Kinase-like protein</fullName>
    </submittedName>
</protein>
<evidence type="ECO:0000313" key="2">
    <source>
        <dbReference type="Proteomes" id="UP000886501"/>
    </source>
</evidence>
<sequence length="378" mass="41641">MWRPTGPYDPGLANIRPAKNRGENPTFYLEVSVAMFSKRVFFHTRDTSHLLVVSCDIGAPDQPPSLPPEIDLSSMYNPGTPPEYLVDAVRHLKPFLPVGCELLGQGDLKIVGSCPIDAGGFADLWVGEGNNGTVVAVKSYRYYSSSGCLPIYLRLYKEASTCSHLNNSNNNLISFIGVYSTCEHPFALVFELMDHLNLGQYLRNNREVWRMKLLLEIARGLRYIHSLGIVHGNVKITNILVGGDGHARVAGLGTASTLCVMPGVDVDRSFHGAAPELIDPQRWGFATSGATMASDVYAFAVLAWEVFAEQSPFSNESVVAGIYSMLNGRRPPRPDHPELSSRVWKLIKGCWESNPVQRKTMAEVVTVLEAEVHTHQSL</sequence>
<dbReference type="Proteomes" id="UP000886501">
    <property type="component" value="Unassembled WGS sequence"/>
</dbReference>